<dbReference type="PANTHER" id="PTHR42878:SF3">
    <property type="entry name" value="HISTIDINE PROTEIN KINASE SAES"/>
    <property type="match status" value="1"/>
</dbReference>
<evidence type="ECO:0000313" key="12">
    <source>
        <dbReference type="EMBL" id="SDJ33794.1"/>
    </source>
</evidence>
<evidence type="ECO:0000256" key="8">
    <source>
        <dbReference type="ARBA" id="ARBA00022840"/>
    </source>
</evidence>
<evidence type="ECO:0000256" key="1">
    <source>
        <dbReference type="ARBA" id="ARBA00000085"/>
    </source>
</evidence>
<proteinExistence type="predicted"/>
<evidence type="ECO:0000256" key="5">
    <source>
        <dbReference type="ARBA" id="ARBA00022679"/>
    </source>
</evidence>
<sequence>MKKRFWIPILLIIIGILLPLWFDLEQVGLRTMITRLENDPDGNSLMLTALLLVFLNTLRALPHYLGALLLGDALGRKYDRPGLKIAVPLIVIPLVYFLINSYYSMNYHFGGPAILLLLSILFLQLFGRQNMRPLFMSFVFSQLLFGYQWLDIVPALTAYGFGGGEVSSLVKDTAVSIGFDQTLSLYSLLFSAVFIVHALVFAVYLTVVEQKWKIRKDLESARLEMVEARSGREVLHLVHDLKTPLSLMEGLNSLIQMKSSDPDIQTYTGKISDSIRATSDMVSEILYDEKKNWCSLHTLVEYVRQNKLSESSTIYQFDLQAPSDMEIYINKIRMTRAIVNLIDNAGDAVEGQKDAQVLIRTEVDPSGIWIGIEDNGPGISNRDIQKIWNAGFSTKNHPGVGLSFVKNVIEEHGAVLDIESEPGIGTTFWIHFPKERTRYENTDH</sequence>
<dbReference type="PRINTS" id="PR00344">
    <property type="entry name" value="BCTRLSENSOR"/>
</dbReference>
<evidence type="ECO:0000256" key="7">
    <source>
        <dbReference type="ARBA" id="ARBA00022777"/>
    </source>
</evidence>
<feature type="domain" description="Histidine kinase" evidence="11">
    <location>
        <begin position="236"/>
        <end position="436"/>
    </location>
</feature>
<keyword evidence="10" id="KW-0472">Membrane</keyword>
<reference evidence="13" key="1">
    <citation type="submission" date="2016-10" db="EMBL/GenBank/DDBJ databases">
        <authorList>
            <person name="Varghese N."/>
            <person name="Submissions S."/>
        </authorList>
    </citation>
    <scope>NUCLEOTIDE SEQUENCE [LARGE SCALE GENOMIC DNA]</scope>
    <source>
        <strain evidence="13">DSM 4771</strain>
    </source>
</reference>
<evidence type="ECO:0000259" key="11">
    <source>
        <dbReference type="PROSITE" id="PS50109"/>
    </source>
</evidence>
<keyword evidence="10" id="KW-0812">Transmembrane</keyword>
<feature type="transmembrane region" description="Helical" evidence="10">
    <location>
        <begin position="134"/>
        <end position="150"/>
    </location>
</feature>
<evidence type="ECO:0000256" key="6">
    <source>
        <dbReference type="ARBA" id="ARBA00022741"/>
    </source>
</evidence>
<dbReference type="PROSITE" id="PS50109">
    <property type="entry name" value="HIS_KIN"/>
    <property type="match status" value="1"/>
</dbReference>
<evidence type="ECO:0000256" key="4">
    <source>
        <dbReference type="ARBA" id="ARBA00022553"/>
    </source>
</evidence>
<evidence type="ECO:0000313" key="13">
    <source>
        <dbReference type="Proteomes" id="UP000199225"/>
    </source>
</evidence>
<dbReference type="EC" id="2.7.13.3" evidence="3"/>
<dbReference type="Gene3D" id="1.10.287.130">
    <property type="match status" value="1"/>
</dbReference>
<dbReference type="Gene3D" id="3.30.565.10">
    <property type="entry name" value="Histidine kinase-like ATPase, C-terminal domain"/>
    <property type="match status" value="1"/>
</dbReference>
<keyword evidence="13" id="KW-1185">Reference proteome</keyword>
<dbReference type="AlphaFoldDB" id="A0A1G8SX90"/>
<dbReference type="Proteomes" id="UP000199225">
    <property type="component" value="Unassembled WGS sequence"/>
</dbReference>
<dbReference type="InterPro" id="IPR050351">
    <property type="entry name" value="BphY/WalK/GraS-like"/>
</dbReference>
<gene>
    <name evidence="12" type="ORF">SAMN04490247_1572</name>
</gene>
<dbReference type="EMBL" id="FNEV01000004">
    <property type="protein sequence ID" value="SDJ33794.1"/>
    <property type="molecule type" value="Genomic_DNA"/>
</dbReference>
<dbReference type="InterPro" id="IPR004358">
    <property type="entry name" value="Sig_transdc_His_kin-like_C"/>
</dbReference>
<keyword evidence="5" id="KW-0808">Transferase</keyword>
<dbReference type="SUPFAM" id="SSF55874">
    <property type="entry name" value="ATPase domain of HSP90 chaperone/DNA topoisomerase II/histidine kinase"/>
    <property type="match status" value="1"/>
</dbReference>
<dbReference type="SMART" id="SM00387">
    <property type="entry name" value="HATPase_c"/>
    <property type="match status" value="1"/>
</dbReference>
<dbReference type="CDD" id="cd00075">
    <property type="entry name" value="HATPase"/>
    <property type="match status" value="1"/>
</dbReference>
<evidence type="ECO:0000256" key="3">
    <source>
        <dbReference type="ARBA" id="ARBA00012438"/>
    </source>
</evidence>
<feature type="transmembrane region" description="Helical" evidence="10">
    <location>
        <begin position="82"/>
        <end position="103"/>
    </location>
</feature>
<organism evidence="12 13">
    <name type="scientific">Salimicrobium halophilum</name>
    <dbReference type="NCBI Taxonomy" id="86666"/>
    <lineage>
        <taxon>Bacteria</taxon>
        <taxon>Bacillati</taxon>
        <taxon>Bacillota</taxon>
        <taxon>Bacilli</taxon>
        <taxon>Bacillales</taxon>
        <taxon>Bacillaceae</taxon>
        <taxon>Salimicrobium</taxon>
    </lineage>
</organism>
<dbReference type="InterPro" id="IPR003661">
    <property type="entry name" value="HisK_dim/P_dom"/>
</dbReference>
<comment type="subcellular location">
    <subcellularLocation>
        <location evidence="2">Membrane</location>
    </subcellularLocation>
</comment>
<dbReference type="InterPro" id="IPR036097">
    <property type="entry name" value="HisK_dim/P_sf"/>
</dbReference>
<dbReference type="RefSeq" id="WP_093193325.1">
    <property type="nucleotide sequence ID" value="NZ_FNEV01000004.1"/>
</dbReference>
<dbReference type="GO" id="GO:0030295">
    <property type="term" value="F:protein kinase activator activity"/>
    <property type="evidence" value="ECO:0007669"/>
    <property type="project" value="TreeGrafter"/>
</dbReference>
<name>A0A1G8SX90_9BACI</name>
<dbReference type="Pfam" id="PF02518">
    <property type="entry name" value="HATPase_c"/>
    <property type="match status" value="1"/>
</dbReference>
<keyword evidence="8" id="KW-0067">ATP-binding</keyword>
<protein>
    <recommendedName>
        <fullName evidence="3">histidine kinase</fullName>
        <ecNumber evidence="3">2.7.13.3</ecNumber>
    </recommendedName>
</protein>
<evidence type="ECO:0000256" key="10">
    <source>
        <dbReference type="SAM" id="Phobius"/>
    </source>
</evidence>
<dbReference type="SUPFAM" id="SSF47384">
    <property type="entry name" value="Homodimeric domain of signal transducing histidine kinase"/>
    <property type="match status" value="1"/>
</dbReference>
<dbReference type="PANTHER" id="PTHR42878">
    <property type="entry name" value="TWO-COMPONENT HISTIDINE KINASE"/>
    <property type="match status" value="1"/>
</dbReference>
<dbReference type="InterPro" id="IPR005467">
    <property type="entry name" value="His_kinase_dom"/>
</dbReference>
<feature type="transmembrane region" description="Helical" evidence="10">
    <location>
        <begin position="42"/>
        <end position="61"/>
    </location>
</feature>
<dbReference type="GO" id="GO:0007234">
    <property type="term" value="P:osmosensory signaling via phosphorelay pathway"/>
    <property type="evidence" value="ECO:0007669"/>
    <property type="project" value="TreeGrafter"/>
</dbReference>
<dbReference type="Pfam" id="PF00512">
    <property type="entry name" value="HisKA"/>
    <property type="match status" value="1"/>
</dbReference>
<feature type="transmembrane region" description="Helical" evidence="10">
    <location>
        <begin position="185"/>
        <end position="207"/>
    </location>
</feature>
<feature type="transmembrane region" description="Helical" evidence="10">
    <location>
        <begin position="109"/>
        <end position="127"/>
    </location>
</feature>
<keyword evidence="7 12" id="KW-0418">Kinase</keyword>
<dbReference type="OrthoDB" id="84942at2"/>
<dbReference type="GO" id="GO:0000156">
    <property type="term" value="F:phosphorelay response regulator activity"/>
    <property type="evidence" value="ECO:0007669"/>
    <property type="project" value="TreeGrafter"/>
</dbReference>
<dbReference type="STRING" id="86666.SAMN04490247_1572"/>
<keyword evidence="10" id="KW-1133">Transmembrane helix</keyword>
<dbReference type="InterPro" id="IPR036890">
    <property type="entry name" value="HATPase_C_sf"/>
</dbReference>
<evidence type="ECO:0000256" key="2">
    <source>
        <dbReference type="ARBA" id="ARBA00004370"/>
    </source>
</evidence>
<evidence type="ECO:0000256" key="9">
    <source>
        <dbReference type="ARBA" id="ARBA00023012"/>
    </source>
</evidence>
<dbReference type="GO" id="GO:0005524">
    <property type="term" value="F:ATP binding"/>
    <property type="evidence" value="ECO:0007669"/>
    <property type="project" value="UniProtKB-KW"/>
</dbReference>
<dbReference type="InterPro" id="IPR003594">
    <property type="entry name" value="HATPase_dom"/>
</dbReference>
<comment type="catalytic activity">
    <reaction evidence="1">
        <text>ATP + protein L-histidine = ADP + protein N-phospho-L-histidine.</text>
        <dbReference type="EC" id="2.7.13.3"/>
    </reaction>
</comment>
<keyword evidence="9" id="KW-0902">Two-component regulatory system</keyword>
<keyword evidence="4" id="KW-0597">Phosphoprotein</keyword>
<dbReference type="CDD" id="cd00082">
    <property type="entry name" value="HisKA"/>
    <property type="match status" value="1"/>
</dbReference>
<keyword evidence="6" id="KW-0547">Nucleotide-binding</keyword>
<dbReference type="GO" id="GO:0000155">
    <property type="term" value="F:phosphorelay sensor kinase activity"/>
    <property type="evidence" value="ECO:0007669"/>
    <property type="project" value="InterPro"/>
</dbReference>
<feature type="transmembrane region" description="Helical" evidence="10">
    <location>
        <begin position="5"/>
        <end position="22"/>
    </location>
</feature>
<accession>A0A1G8SX90</accession>